<dbReference type="InterPro" id="IPR001680">
    <property type="entry name" value="WD40_rpt"/>
</dbReference>
<dbReference type="InterPro" id="IPR051246">
    <property type="entry name" value="WDR48"/>
</dbReference>
<feature type="compositionally biased region" description="Low complexity" evidence="5">
    <location>
        <begin position="1062"/>
        <end position="1077"/>
    </location>
</feature>
<dbReference type="PROSITE" id="PS50294">
    <property type="entry name" value="WD_REPEATS_REGION"/>
    <property type="match status" value="2"/>
</dbReference>
<dbReference type="InterPro" id="IPR020472">
    <property type="entry name" value="WD40_PAC1"/>
</dbReference>
<evidence type="ECO:0000256" key="1">
    <source>
        <dbReference type="ARBA" id="ARBA00006917"/>
    </source>
</evidence>
<proteinExistence type="inferred from homology"/>
<dbReference type="OrthoDB" id="2421129at2759"/>
<dbReference type="PROSITE" id="PS50082">
    <property type="entry name" value="WD_REPEATS_2"/>
    <property type="match status" value="3"/>
</dbReference>
<evidence type="ECO:0000256" key="3">
    <source>
        <dbReference type="ARBA" id="ARBA00022737"/>
    </source>
</evidence>
<feature type="region of interest" description="Disordered" evidence="5">
    <location>
        <begin position="374"/>
        <end position="394"/>
    </location>
</feature>
<dbReference type="InterPro" id="IPR019775">
    <property type="entry name" value="WD40_repeat_CS"/>
</dbReference>
<dbReference type="PRINTS" id="PR00320">
    <property type="entry name" value="GPROTEINBRPT"/>
</dbReference>
<dbReference type="SUPFAM" id="SSF50978">
    <property type="entry name" value="WD40 repeat-like"/>
    <property type="match status" value="1"/>
</dbReference>
<dbReference type="Gene3D" id="2.130.10.10">
    <property type="entry name" value="YVTN repeat-like/Quinoprotein amine dehydrogenase"/>
    <property type="match status" value="2"/>
</dbReference>
<evidence type="ECO:0000256" key="5">
    <source>
        <dbReference type="SAM" id="MobiDB-lite"/>
    </source>
</evidence>
<reference evidence="6" key="1">
    <citation type="submission" date="2022-10" db="EMBL/GenBank/DDBJ databases">
        <title>Tapping the CABI collections for fungal endophytes: first genome assemblies for Collariella, Neodidymelliopsis, Ascochyta clinopodiicola, Didymella pomorum, Didymosphaeria variabile, Neocosmospora piperis and Neocucurbitaria cava.</title>
        <authorList>
            <person name="Hill R."/>
        </authorList>
    </citation>
    <scope>NUCLEOTIDE SEQUENCE</scope>
    <source>
        <strain evidence="6">IMI 356814</strain>
    </source>
</reference>
<feature type="compositionally biased region" description="Polar residues" evidence="5">
    <location>
        <begin position="620"/>
        <end position="630"/>
    </location>
</feature>
<feature type="compositionally biased region" description="Polar residues" evidence="5">
    <location>
        <begin position="695"/>
        <end position="706"/>
    </location>
</feature>
<keyword evidence="7" id="KW-1185">Reference proteome</keyword>
<feature type="repeat" description="WD" evidence="4">
    <location>
        <begin position="233"/>
        <end position="274"/>
    </location>
</feature>
<evidence type="ECO:0000256" key="4">
    <source>
        <dbReference type="PROSITE-ProRule" id="PRU00221"/>
    </source>
</evidence>
<keyword evidence="3" id="KW-0677">Repeat</keyword>
<dbReference type="EMBL" id="JAPEUY010000012">
    <property type="protein sequence ID" value="KAJ4367283.1"/>
    <property type="molecule type" value="Genomic_DNA"/>
</dbReference>
<dbReference type="GO" id="GO:0043130">
    <property type="term" value="F:ubiquitin binding"/>
    <property type="evidence" value="ECO:0007669"/>
    <property type="project" value="TreeGrafter"/>
</dbReference>
<dbReference type="InterPro" id="IPR036322">
    <property type="entry name" value="WD40_repeat_dom_sf"/>
</dbReference>
<dbReference type="Pfam" id="PF00400">
    <property type="entry name" value="WD40"/>
    <property type="match status" value="3"/>
</dbReference>
<evidence type="ECO:0000256" key="2">
    <source>
        <dbReference type="ARBA" id="ARBA00022574"/>
    </source>
</evidence>
<feature type="repeat" description="WD" evidence="4">
    <location>
        <begin position="193"/>
        <end position="232"/>
    </location>
</feature>
<evidence type="ECO:0000313" key="7">
    <source>
        <dbReference type="Proteomes" id="UP001140560"/>
    </source>
</evidence>
<feature type="compositionally biased region" description="Pro residues" evidence="5">
    <location>
        <begin position="1029"/>
        <end position="1040"/>
    </location>
</feature>
<gene>
    <name evidence="6" type="ORF">N0V83_006864</name>
</gene>
<feature type="compositionally biased region" description="Polar residues" evidence="5">
    <location>
        <begin position="656"/>
        <end position="688"/>
    </location>
</feature>
<dbReference type="PANTHER" id="PTHR19862:SF14">
    <property type="entry name" value="WD REPEAT-CONTAINING PROTEIN 48"/>
    <property type="match status" value="1"/>
</dbReference>
<dbReference type="PROSITE" id="PS00678">
    <property type="entry name" value="WD_REPEATS_1"/>
    <property type="match status" value="1"/>
</dbReference>
<accession>A0A9W8Y4A3</accession>
<evidence type="ECO:0000313" key="6">
    <source>
        <dbReference type="EMBL" id="KAJ4367283.1"/>
    </source>
</evidence>
<feature type="region of interest" description="Disordered" evidence="5">
    <location>
        <begin position="1024"/>
        <end position="1089"/>
    </location>
</feature>
<name>A0A9W8Y4A3_9PLEO</name>
<protein>
    <submittedName>
        <fullName evidence="6">Uncharacterized protein</fullName>
    </submittedName>
</protein>
<dbReference type="CDD" id="cd00200">
    <property type="entry name" value="WD40"/>
    <property type="match status" value="1"/>
</dbReference>
<dbReference type="AlphaFoldDB" id="A0A9W8Y4A3"/>
<keyword evidence="2 4" id="KW-0853">WD repeat</keyword>
<comment type="similarity">
    <text evidence="1">Belongs to the WD repeat WDR48 family.</text>
</comment>
<dbReference type="PANTHER" id="PTHR19862">
    <property type="entry name" value="WD REPEAT-CONTAINING PROTEIN 48"/>
    <property type="match status" value="1"/>
</dbReference>
<feature type="compositionally biased region" description="Basic and acidic residues" evidence="5">
    <location>
        <begin position="709"/>
        <end position="722"/>
    </location>
</feature>
<dbReference type="SMART" id="SM00320">
    <property type="entry name" value="WD40"/>
    <property type="match status" value="6"/>
</dbReference>
<dbReference type="Pfam" id="PF11816">
    <property type="entry name" value="DUF3337"/>
    <property type="match status" value="1"/>
</dbReference>
<organism evidence="6 7">
    <name type="scientific">Neocucurbitaria cava</name>
    <dbReference type="NCBI Taxonomy" id="798079"/>
    <lineage>
        <taxon>Eukaryota</taxon>
        <taxon>Fungi</taxon>
        <taxon>Dikarya</taxon>
        <taxon>Ascomycota</taxon>
        <taxon>Pezizomycotina</taxon>
        <taxon>Dothideomycetes</taxon>
        <taxon>Pleosporomycetidae</taxon>
        <taxon>Pleosporales</taxon>
        <taxon>Pleosporineae</taxon>
        <taxon>Cucurbitariaceae</taxon>
        <taxon>Neocucurbitaria</taxon>
    </lineage>
</organism>
<comment type="caution">
    <text evidence="6">The sequence shown here is derived from an EMBL/GenBank/DDBJ whole genome shotgun (WGS) entry which is preliminary data.</text>
</comment>
<feature type="region of interest" description="Disordered" evidence="5">
    <location>
        <begin position="592"/>
        <end position="634"/>
    </location>
</feature>
<dbReference type="InterPro" id="IPR015943">
    <property type="entry name" value="WD40/YVTN_repeat-like_dom_sf"/>
</dbReference>
<feature type="repeat" description="WD" evidence="4">
    <location>
        <begin position="100"/>
        <end position="131"/>
    </location>
</feature>
<dbReference type="Proteomes" id="UP001140560">
    <property type="component" value="Unassembled WGS sequence"/>
</dbReference>
<feature type="compositionally biased region" description="Gly residues" evidence="5">
    <location>
        <begin position="1049"/>
        <end position="1061"/>
    </location>
</feature>
<feature type="region of interest" description="Disordered" evidence="5">
    <location>
        <begin position="651"/>
        <end position="740"/>
    </location>
</feature>
<dbReference type="InterPro" id="IPR021772">
    <property type="entry name" value="WDR48/Bun107"/>
</dbReference>
<dbReference type="GO" id="GO:0000724">
    <property type="term" value="P:double-strand break repair via homologous recombination"/>
    <property type="evidence" value="ECO:0007669"/>
    <property type="project" value="TreeGrafter"/>
</dbReference>
<sequence length="1089" mass="117507">MGNWTDKAPYSAATCKVGGRTQTRSQWLGCRPPELHPVRNPSYIAAIHANVPSYSGGRDGVICAWDLHLDLSKSADERDPFADSNASNYKPPPTQFRQQVQAHTHWINDIVLAQNSNALVSASSDITVKVWRPAAADPLPPQTIGLHTDYVKRVASPGGNENWVASGGLDRKISLWDLNGAGKKLEIAVGEDENTAKGSVYALAVTPNIIASGGPESIVRVWDSRSGKRITKFVGHTDNVRDILVAEDGDTILTGSSDQTVKVWSMTAGRCMYTLTMHNDSVWSLFSDCPQLSVFYSSDRSGLVAKSDVRNCEEMDEGLSVAVCQEHEGVNKIVAAGEYVWTATSSSSINRWNDVDTTADVELPESYKWHRSSISTMRSRLPSPPSNSPPTNGTTAKIPLKALLRMSNTAPFPQAFAIKDSDSTTLSSTRKTPEALVASDLGVGVPCRNLPDFSIEGQNGLIKHHLLNDRRRVLTLDTAGEVMLWDLLQCAPIKSFGKKHLEDVVPEVQTRESVAHWCGVDTRIGTLTCVLEENYCFDAEMYADELQLDEQIDFREDHRINLGKWILRYLFSNLIDEEIKRDEAFRADLLKQKEEQPKQSRPTNIQLPDVNINGWKDASSGPTSGSTIKANNGFHLPHTPGLAIGLATPMAAPQSAGRNSQHNPYLTPTTEEGSQLELTQTRRSTTQEGGDYFGQSASNNNTNGNGKSADVKEDSTDSKEEVVSSPTEPDTPAKKGKGMFGKKFNMSFNMKKFSTGTAIAEPVKPTTVDEKAEDSDSHSTKTDEKVFEDNFLGTLQRIRQGYEEQLGAGAAKLESQIAPSLPSDTPVLKPPASTTILIQEDRPEAGGVADLFEGKVGSLGLQADLIEKAAPMWLAEVLLRNQLPPKDIVKVSFILEPHQNALPSISADGYIPFSLPFETASQANATLSNNRLNANRMLRARKILGYVAERIEPAPSKEEIAARAAAEAGGAAGGGVLRPEEYLELYCNGQLISPTMTLASIRAHVWRGGGDVLLHYKANGRKEIKHAPYPGPQSGSPPGPIHGGFAAAIGGGGAGGLGSGPGSSSASEAGRSSTQSSRGVVEGKSVFGP</sequence>